<feature type="compositionally biased region" description="Polar residues" evidence="2">
    <location>
        <begin position="50"/>
        <end position="59"/>
    </location>
</feature>
<sequence length="498" mass="56688">MGLEKMYSSSIYSNNSFLSLDYNESDATAISDSSFTSQFNESLNFQFGNEKTHSTSSTAIPEETEVSSSISKTPSELSKEHIACYDNGGTTEGPAPIGGLKLSVNFDPLLQSKIASLEQIIKNTKERQIHHSKFPKKSRRYFASKREHGKIPFDTSELTSNKQGLTSNSNSVNVGNFATDFENKNHRMIDHSQRGSISRKKYNKVFEEKLENSLVNRELTTRIAGLSQLVTSLNHIHNETMRKLQDASSRAQKLENALISVRHHAEKERDSLHQKIDDLNSSTEKIKSEYEKTISKLTEERSINLKQLKSKLEDERSAMEDAQKCQSGKLICMSPTDDLQDKHYELQRKVETFVQMAPYGTANEVLIDKDFYEQLISSYSNIRLRKSFQNDDQQRLQDLQAQHEEMLEKFSAQRSELEFANQTVQMLYSTLSGTASVLRTESFYGEETGSSNQDIPTEELQRIFSNSKWRKANDGDILPPKSWSFRNGKRLKLFGSAN</sequence>
<name>A0A1Q3AFD0_ZYGRO</name>
<feature type="region of interest" description="Disordered" evidence="2">
    <location>
        <begin position="50"/>
        <end position="73"/>
    </location>
</feature>
<evidence type="ECO:0000313" key="4">
    <source>
        <dbReference type="Proteomes" id="UP000187013"/>
    </source>
</evidence>
<feature type="coiled-coil region" evidence="1">
    <location>
        <begin position="389"/>
        <end position="416"/>
    </location>
</feature>
<gene>
    <name evidence="3" type="ORF">ZYGR_0AK06850</name>
</gene>
<dbReference type="Proteomes" id="UP000187013">
    <property type="component" value="Unassembled WGS sequence"/>
</dbReference>
<keyword evidence="1" id="KW-0175">Coiled coil</keyword>
<proteinExistence type="predicted"/>
<accession>A0A1Q3AFD0</accession>
<evidence type="ECO:0000256" key="1">
    <source>
        <dbReference type="SAM" id="Coils"/>
    </source>
</evidence>
<reference evidence="3 4" key="1">
    <citation type="submission" date="2016-08" db="EMBL/GenBank/DDBJ databases">
        <title>Draft genome sequence of allopolyploid Zygosaccharomyces rouxii.</title>
        <authorList>
            <person name="Watanabe J."/>
            <person name="Uehara K."/>
            <person name="Mogi Y."/>
            <person name="Tsukioka Y."/>
        </authorList>
    </citation>
    <scope>NUCLEOTIDE SEQUENCE [LARGE SCALE GENOMIC DNA]</scope>
    <source>
        <strain evidence="3 4">NBRC 110957</strain>
    </source>
</reference>
<evidence type="ECO:0000313" key="3">
    <source>
        <dbReference type="EMBL" id="GAV54183.1"/>
    </source>
</evidence>
<evidence type="ECO:0000256" key="2">
    <source>
        <dbReference type="SAM" id="MobiDB-lite"/>
    </source>
</evidence>
<feature type="coiled-coil region" evidence="1">
    <location>
        <begin position="237"/>
        <end position="325"/>
    </location>
</feature>
<organism evidence="3 4">
    <name type="scientific">Zygosaccharomyces rouxii</name>
    <dbReference type="NCBI Taxonomy" id="4956"/>
    <lineage>
        <taxon>Eukaryota</taxon>
        <taxon>Fungi</taxon>
        <taxon>Dikarya</taxon>
        <taxon>Ascomycota</taxon>
        <taxon>Saccharomycotina</taxon>
        <taxon>Saccharomycetes</taxon>
        <taxon>Saccharomycetales</taxon>
        <taxon>Saccharomycetaceae</taxon>
        <taxon>Zygosaccharomyces</taxon>
    </lineage>
</organism>
<dbReference type="EMBL" id="BDGX01000037">
    <property type="protein sequence ID" value="GAV54183.1"/>
    <property type="molecule type" value="Genomic_DNA"/>
</dbReference>
<dbReference type="AlphaFoldDB" id="A0A1Q3AFD0"/>
<comment type="caution">
    <text evidence="3">The sequence shown here is derived from an EMBL/GenBank/DDBJ whole genome shotgun (WGS) entry which is preliminary data.</text>
</comment>
<protein>
    <submittedName>
        <fullName evidence="3">Uncharacterized protein</fullName>
    </submittedName>
</protein>